<evidence type="ECO:0000256" key="3">
    <source>
        <dbReference type="ARBA" id="ARBA00022448"/>
    </source>
</evidence>
<dbReference type="GO" id="GO:0005681">
    <property type="term" value="C:spliceosomal complex"/>
    <property type="evidence" value="ECO:0007669"/>
    <property type="project" value="UniProtKB-KW"/>
</dbReference>
<keyword evidence="25" id="KW-1185">Reference proteome</keyword>
<dbReference type="CDD" id="cd17950">
    <property type="entry name" value="DEADc_DDX39"/>
    <property type="match status" value="1"/>
</dbReference>
<keyword evidence="12" id="KW-0508">mRNA splicing</keyword>
<comment type="catalytic activity">
    <reaction evidence="18">
        <text>ATP + H2O = ADP + phosphate + H(+)</text>
        <dbReference type="Rhea" id="RHEA:13065"/>
        <dbReference type="ChEBI" id="CHEBI:15377"/>
        <dbReference type="ChEBI" id="CHEBI:15378"/>
        <dbReference type="ChEBI" id="CHEBI:30616"/>
        <dbReference type="ChEBI" id="CHEBI:43474"/>
        <dbReference type="ChEBI" id="CHEBI:456216"/>
        <dbReference type="EC" id="3.6.4.13"/>
    </reaction>
</comment>
<keyword evidence="5" id="KW-0747">Spliceosome</keyword>
<evidence type="ECO:0000256" key="12">
    <source>
        <dbReference type="ARBA" id="ARBA00023187"/>
    </source>
</evidence>
<evidence type="ECO:0000256" key="11">
    <source>
        <dbReference type="ARBA" id="ARBA00022884"/>
    </source>
</evidence>
<proteinExistence type="inferred from homology"/>
<accession>A0A9P6WQJ8</accession>
<keyword evidence="10" id="KW-0067">ATP-binding</keyword>
<evidence type="ECO:0000256" key="16">
    <source>
        <dbReference type="ARBA" id="ARBA00040177"/>
    </source>
</evidence>
<evidence type="ECO:0000313" key="24">
    <source>
        <dbReference type="EMBL" id="KAG0691409.1"/>
    </source>
</evidence>
<evidence type="ECO:0000256" key="5">
    <source>
        <dbReference type="ARBA" id="ARBA00022728"/>
    </source>
</evidence>
<dbReference type="EMBL" id="PUHW01000001">
    <property type="protein sequence ID" value="KAG0691409.1"/>
    <property type="molecule type" value="Genomic_DNA"/>
</dbReference>
<protein>
    <recommendedName>
        <fullName evidence="16">ATP-dependent RNA helicase SUB2</fullName>
        <ecNumber evidence="2">3.6.4.13</ecNumber>
    </recommendedName>
    <alternativeName>
        <fullName evidence="17">ATP-dependent RNA helicase sub2</fullName>
    </alternativeName>
</protein>
<evidence type="ECO:0000259" key="21">
    <source>
        <dbReference type="PROSITE" id="PS51192"/>
    </source>
</evidence>
<dbReference type="FunFam" id="3.40.50.300:FF:000809">
    <property type="entry name" value="ATP-dependent RNA helicase SUB2"/>
    <property type="match status" value="1"/>
</dbReference>
<evidence type="ECO:0000256" key="8">
    <source>
        <dbReference type="ARBA" id="ARBA00022806"/>
    </source>
</evidence>
<keyword evidence="13" id="KW-0539">Nucleus</keyword>
<dbReference type="AlphaFoldDB" id="A0A9P6WQJ8"/>
<reference evidence="24" key="1">
    <citation type="submission" date="2020-11" db="EMBL/GenBank/DDBJ databases">
        <title>Kefir isolates.</title>
        <authorList>
            <person name="Marcisauskas S."/>
            <person name="Kim Y."/>
            <person name="Blasche S."/>
        </authorList>
    </citation>
    <scope>NUCLEOTIDE SEQUENCE</scope>
    <source>
        <strain evidence="24">Olga-1</strain>
    </source>
</reference>
<evidence type="ECO:0000313" key="25">
    <source>
        <dbReference type="Proteomes" id="UP000697127"/>
    </source>
</evidence>
<comment type="function">
    <text evidence="14">ATP-binding RNA helicase involved in transcription elongation and required for the export of mRNA out of the nucleus. SUB2 also plays a role in pre-mRNA splicing and spliceosome assembly. May be involved in rDNA and telomeric silencing, and maintenance of genome integrity.</text>
</comment>
<evidence type="ECO:0000256" key="14">
    <source>
        <dbReference type="ARBA" id="ARBA00037698"/>
    </source>
</evidence>
<evidence type="ECO:0000256" key="9">
    <source>
        <dbReference type="ARBA" id="ARBA00022816"/>
    </source>
</evidence>
<feature type="short sequence motif" description="Q motif" evidence="19">
    <location>
        <begin position="48"/>
        <end position="76"/>
    </location>
</feature>
<dbReference type="SMART" id="SM00490">
    <property type="entry name" value="HELICc"/>
    <property type="match status" value="1"/>
</dbReference>
<gene>
    <name evidence="24" type="primary">SUB2</name>
    <name evidence="24" type="ORF">C6P40_000026</name>
</gene>
<organism evidence="24 25">
    <name type="scientific">Pichia californica</name>
    <dbReference type="NCBI Taxonomy" id="460514"/>
    <lineage>
        <taxon>Eukaryota</taxon>
        <taxon>Fungi</taxon>
        <taxon>Dikarya</taxon>
        <taxon>Ascomycota</taxon>
        <taxon>Saccharomycotina</taxon>
        <taxon>Pichiomycetes</taxon>
        <taxon>Pichiales</taxon>
        <taxon>Pichiaceae</taxon>
        <taxon>Pichia</taxon>
    </lineage>
</organism>
<dbReference type="GO" id="GO:0008380">
    <property type="term" value="P:RNA splicing"/>
    <property type="evidence" value="ECO:0007669"/>
    <property type="project" value="UniProtKB-KW"/>
</dbReference>
<dbReference type="Pfam" id="PF00270">
    <property type="entry name" value="DEAD"/>
    <property type="match status" value="1"/>
</dbReference>
<keyword evidence="11" id="KW-0694">RNA-binding</keyword>
<dbReference type="OrthoDB" id="10265785at2759"/>
<dbReference type="FunFam" id="3.40.50.300:FF:000111">
    <property type="entry name" value="DEAD-box ATP-dependent RNA helicase"/>
    <property type="match status" value="1"/>
</dbReference>
<evidence type="ECO:0000256" key="10">
    <source>
        <dbReference type="ARBA" id="ARBA00022840"/>
    </source>
</evidence>
<evidence type="ECO:0000256" key="13">
    <source>
        <dbReference type="ARBA" id="ARBA00023242"/>
    </source>
</evidence>
<dbReference type="GO" id="GO:0016787">
    <property type="term" value="F:hydrolase activity"/>
    <property type="evidence" value="ECO:0007669"/>
    <property type="project" value="UniProtKB-KW"/>
</dbReference>
<evidence type="ECO:0000256" key="15">
    <source>
        <dbReference type="ARBA" id="ARBA00038213"/>
    </source>
</evidence>
<dbReference type="SUPFAM" id="SSF52540">
    <property type="entry name" value="P-loop containing nucleoside triphosphate hydrolases"/>
    <property type="match status" value="1"/>
</dbReference>
<dbReference type="InterPro" id="IPR014001">
    <property type="entry name" value="Helicase_ATP-bd"/>
</dbReference>
<evidence type="ECO:0000256" key="19">
    <source>
        <dbReference type="PROSITE-ProRule" id="PRU00552"/>
    </source>
</evidence>
<keyword evidence="9" id="KW-0509">mRNA transport</keyword>
<feature type="compositionally biased region" description="Acidic residues" evidence="20">
    <location>
        <begin position="1"/>
        <end position="17"/>
    </location>
</feature>
<comment type="caution">
    <text evidence="24">The sequence shown here is derived from an EMBL/GenBank/DDBJ whole genome shotgun (WGS) entry which is preliminary data.</text>
</comment>
<feature type="compositionally biased region" description="Low complexity" evidence="20">
    <location>
        <begin position="20"/>
        <end position="30"/>
    </location>
</feature>
<comment type="similarity">
    <text evidence="15">Belongs to the DEAD box helicase family. DECD subfamily.</text>
</comment>
<evidence type="ECO:0000256" key="6">
    <source>
        <dbReference type="ARBA" id="ARBA00022741"/>
    </source>
</evidence>
<dbReference type="GO" id="GO:0051028">
    <property type="term" value="P:mRNA transport"/>
    <property type="evidence" value="ECO:0007669"/>
    <property type="project" value="UniProtKB-KW"/>
</dbReference>
<evidence type="ECO:0000256" key="18">
    <source>
        <dbReference type="ARBA" id="ARBA00047984"/>
    </source>
</evidence>
<dbReference type="PROSITE" id="PS51194">
    <property type="entry name" value="HELICASE_CTER"/>
    <property type="match status" value="1"/>
</dbReference>
<evidence type="ECO:0000256" key="7">
    <source>
        <dbReference type="ARBA" id="ARBA00022801"/>
    </source>
</evidence>
<dbReference type="InterPro" id="IPR014014">
    <property type="entry name" value="RNA_helicase_DEAD_Q_motif"/>
</dbReference>
<dbReference type="PROSITE" id="PS51192">
    <property type="entry name" value="HELICASE_ATP_BIND_1"/>
    <property type="match status" value="1"/>
</dbReference>
<keyword evidence="7" id="KW-0378">Hydrolase</keyword>
<dbReference type="InterPro" id="IPR011545">
    <property type="entry name" value="DEAD/DEAH_box_helicase_dom"/>
</dbReference>
<dbReference type="PANTHER" id="PTHR47958">
    <property type="entry name" value="ATP-DEPENDENT RNA HELICASE DBP3"/>
    <property type="match status" value="1"/>
</dbReference>
<dbReference type="PROSITE" id="PS51195">
    <property type="entry name" value="Q_MOTIF"/>
    <property type="match status" value="1"/>
</dbReference>
<evidence type="ECO:0000259" key="22">
    <source>
        <dbReference type="PROSITE" id="PS51194"/>
    </source>
</evidence>
<dbReference type="Gene3D" id="3.40.50.300">
    <property type="entry name" value="P-loop containing nucleotide triphosphate hydrolases"/>
    <property type="match status" value="2"/>
</dbReference>
<dbReference type="Proteomes" id="UP000697127">
    <property type="component" value="Unassembled WGS sequence"/>
</dbReference>
<dbReference type="GO" id="GO:0003723">
    <property type="term" value="F:RNA binding"/>
    <property type="evidence" value="ECO:0007669"/>
    <property type="project" value="UniProtKB-KW"/>
</dbReference>
<evidence type="ECO:0000256" key="1">
    <source>
        <dbReference type="ARBA" id="ARBA00004123"/>
    </source>
</evidence>
<feature type="domain" description="Helicase C-terminal" evidence="22">
    <location>
        <begin position="266"/>
        <end position="427"/>
    </location>
</feature>
<dbReference type="CDD" id="cd18787">
    <property type="entry name" value="SF2_C_DEAD"/>
    <property type="match status" value="1"/>
</dbReference>
<dbReference type="GO" id="GO:0006397">
    <property type="term" value="P:mRNA processing"/>
    <property type="evidence" value="ECO:0007669"/>
    <property type="project" value="UniProtKB-KW"/>
</dbReference>
<dbReference type="Pfam" id="PF00271">
    <property type="entry name" value="Helicase_C"/>
    <property type="match status" value="1"/>
</dbReference>
<feature type="domain" description="Helicase ATP-binding" evidence="21">
    <location>
        <begin position="79"/>
        <end position="254"/>
    </location>
</feature>
<keyword evidence="3" id="KW-0813">Transport</keyword>
<dbReference type="InterPro" id="IPR001650">
    <property type="entry name" value="Helicase_C-like"/>
</dbReference>
<keyword evidence="4" id="KW-0507">mRNA processing</keyword>
<keyword evidence="6" id="KW-0547">Nucleotide-binding</keyword>
<keyword evidence="8" id="KW-0347">Helicase</keyword>
<evidence type="ECO:0000256" key="2">
    <source>
        <dbReference type="ARBA" id="ARBA00012552"/>
    </source>
</evidence>
<evidence type="ECO:0000256" key="20">
    <source>
        <dbReference type="SAM" id="MobiDB-lite"/>
    </source>
</evidence>
<evidence type="ECO:0000256" key="4">
    <source>
        <dbReference type="ARBA" id="ARBA00022664"/>
    </source>
</evidence>
<name>A0A9P6WQJ8_9ASCO</name>
<dbReference type="SMART" id="SM00487">
    <property type="entry name" value="DEXDc"/>
    <property type="match status" value="1"/>
</dbReference>
<dbReference type="EC" id="3.6.4.13" evidence="2"/>
<evidence type="ECO:0000259" key="23">
    <source>
        <dbReference type="PROSITE" id="PS51195"/>
    </source>
</evidence>
<dbReference type="GO" id="GO:0003724">
    <property type="term" value="F:RNA helicase activity"/>
    <property type="evidence" value="ECO:0007669"/>
    <property type="project" value="UniProtKB-EC"/>
</dbReference>
<dbReference type="InterPro" id="IPR027417">
    <property type="entry name" value="P-loop_NTPase"/>
</dbReference>
<comment type="subcellular location">
    <subcellularLocation>
        <location evidence="1">Nucleus</location>
    </subcellularLocation>
</comment>
<evidence type="ECO:0000256" key="17">
    <source>
        <dbReference type="ARBA" id="ARBA00040402"/>
    </source>
</evidence>
<sequence>MSAEGEEELLDYSDSEEVNQQQQAETTDPTAETEETDKKGSYAGIHTTGFRDFLLKPELLRAIADCGFEHPSEVQQSCIPQSILGNDVLCQAKSGLGKTAVFVLSTLQQLDPTPGEISTVVICHTRELAYQIKNEYTRFSKYMPEVKTEVFYGGVSIQKDIEVLKNKETCPHIVVGTPGRLNALVRDNLINLKHVKNFVIDECDNVLENINMRRDVQEIFRATPFQKQVMMFSATLSDEMKPICKKFMKKPLEIFVDDEKKLTLHGLQQYYIKLAEDKKNVKLAELLDSLEFNQVIIFVKSTKRATALNQLLVESNFPSIVVHSGIPQEERIQRYKLFKEYNKRICVSTDVFGRGIDIERINLAINYDMPSEADQYLHRVGRAGRFGTKGLAVSLISTEKDQEILDSIQSRFDVKIQEFPAEGVDPSTYMNT</sequence>
<dbReference type="GO" id="GO:0005524">
    <property type="term" value="F:ATP binding"/>
    <property type="evidence" value="ECO:0007669"/>
    <property type="project" value="UniProtKB-KW"/>
</dbReference>
<feature type="region of interest" description="Disordered" evidence="20">
    <location>
        <begin position="1"/>
        <end position="43"/>
    </location>
</feature>
<feature type="domain" description="DEAD-box RNA helicase Q" evidence="23">
    <location>
        <begin position="48"/>
        <end position="76"/>
    </location>
</feature>